<feature type="transmembrane region" description="Helical" evidence="8">
    <location>
        <begin position="237"/>
        <end position="257"/>
    </location>
</feature>
<dbReference type="InterPro" id="IPR004626">
    <property type="entry name" value="RarD"/>
</dbReference>
<comment type="similarity">
    <text evidence="2">Belongs to the EamA transporter family.</text>
</comment>
<evidence type="ECO:0000256" key="8">
    <source>
        <dbReference type="SAM" id="Phobius"/>
    </source>
</evidence>
<feature type="transmembrane region" description="Helical" evidence="8">
    <location>
        <begin position="102"/>
        <end position="120"/>
    </location>
</feature>
<keyword evidence="4" id="KW-1003">Cell membrane</keyword>
<feature type="domain" description="EamA" evidence="9">
    <location>
        <begin position="3"/>
        <end position="139"/>
    </location>
</feature>
<feature type="transmembrane region" description="Helical" evidence="8">
    <location>
        <begin position="178"/>
        <end position="197"/>
    </location>
</feature>
<evidence type="ECO:0000256" key="3">
    <source>
        <dbReference type="ARBA" id="ARBA00022448"/>
    </source>
</evidence>
<proteinExistence type="inferred from homology"/>
<evidence type="ECO:0000256" key="2">
    <source>
        <dbReference type="ARBA" id="ARBA00007362"/>
    </source>
</evidence>
<feature type="transmembrane region" description="Helical" evidence="8">
    <location>
        <begin position="71"/>
        <end position="90"/>
    </location>
</feature>
<dbReference type="Pfam" id="PF00892">
    <property type="entry name" value="EamA"/>
    <property type="match status" value="1"/>
</dbReference>
<evidence type="ECO:0000256" key="6">
    <source>
        <dbReference type="ARBA" id="ARBA00022989"/>
    </source>
</evidence>
<evidence type="ECO:0000256" key="7">
    <source>
        <dbReference type="ARBA" id="ARBA00023136"/>
    </source>
</evidence>
<feature type="transmembrane region" description="Helical" evidence="8">
    <location>
        <begin position="34"/>
        <end position="51"/>
    </location>
</feature>
<evidence type="ECO:0000256" key="4">
    <source>
        <dbReference type="ARBA" id="ARBA00022475"/>
    </source>
</evidence>
<feature type="transmembrane region" description="Helical" evidence="8">
    <location>
        <begin position="209"/>
        <end position="230"/>
    </location>
</feature>
<keyword evidence="6 8" id="KW-1133">Transmembrane helix</keyword>
<gene>
    <name evidence="10" type="primary">rarD</name>
    <name evidence="10" type="ORF">I2F25_10400</name>
</gene>
<keyword evidence="3" id="KW-0813">Transport</keyword>
<keyword evidence="7 8" id="KW-0472">Membrane</keyword>
<keyword evidence="11" id="KW-1185">Reference proteome</keyword>
<comment type="caution">
    <text evidence="10">The sequence shown here is derived from an EMBL/GenBank/DDBJ whole genome shotgun (WGS) entry which is preliminary data.</text>
</comment>
<dbReference type="RefSeq" id="WP_325775814.1">
    <property type="nucleotide sequence ID" value="NZ_VTDN01000008.1"/>
</dbReference>
<dbReference type="InterPro" id="IPR000620">
    <property type="entry name" value="EamA_dom"/>
</dbReference>
<dbReference type="EMBL" id="VTDN01000008">
    <property type="protein sequence ID" value="MEB5477450.1"/>
    <property type="molecule type" value="Genomic_DNA"/>
</dbReference>
<sequence length="319" mass="35881">MLKGILLSVLASSVFGILYFYSQLLHAFDGSQVFGWRVISFLPFLTLFMWLSRDLHYISEIFQRILKQPQLILGVIGTAILGGFQLWLFLWGPMHGRGMQVSLGYFLLPLVLVLIGALFYKEKLSKFQKIAVACAILGVGHEIWKVGSIAWETALVAFGYSAYFFLRKIIKTDHLGGFWLDNILALPIAIYFVSTWQGGSLGTILSSHLIFIITGLGILSAIGLGSYILASRYLPMVLFGLLSYLEPVLLALASLMIGEKISGAELFTYIPIWCAVAILVFEGVYHIYKQQRRHEDLLLKVEKLPKRLKRARKQQDKAS</sequence>
<evidence type="ECO:0000313" key="10">
    <source>
        <dbReference type="EMBL" id="MEB5477450.1"/>
    </source>
</evidence>
<accession>A0ABU6DUB9</accession>
<reference evidence="10 11" key="1">
    <citation type="submission" date="2019-08" db="EMBL/GenBank/DDBJ databases">
        <title>Five species of Acinetobacter isolated from floral nectar and animal pollinators.</title>
        <authorList>
            <person name="Hendry T.A."/>
        </authorList>
    </citation>
    <scope>NUCLEOTIDE SEQUENCE [LARGE SCALE GENOMIC DNA]</scope>
    <source>
        <strain evidence="10 11">MD18.27</strain>
    </source>
</reference>
<evidence type="ECO:0000313" key="11">
    <source>
        <dbReference type="Proteomes" id="UP001339883"/>
    </source>
</evidence>
<evidence type="ECO:0000256" key="1">
    <source>
        <dbReference type="ARBA" id="ARBA00004651"/>
    </source>
</evidence>
<dbReference type="Proteomes" id="UP001339883">
    <property type="component" value="Unassembled WGS sequence"/>
</dbReference>
<dbReference type="NCBIfam" id="TIGR00688">
    <property type="entry name" value="rarD"/>
    <property type="match status" value="1"/>
</dbReference>
<name>A0ABU6DUB9_9GAMM</name>
<feature type="transmembrane region" description="Helical" evidence="8">
    <location>
        <begin position="269"/>
        <end position="288"/>
    </location>
</feature>
<dbReference type="SUPFAM" id="SSF103481">
    <property type="entry name" value="Multidrug resistance efflux transporter EmrE"/>
    <property type="match status" value="1"/>
</dbReference>
<keyword evidence="5 8" id="KW-0812">Transmembrane</keyword>
<comment type="subcellular location">
    <subcellularLocation>
        <location evidence="1">Cell membrane</location>
        <topology evidence="1">Multi-pass membrane protein</topology>
    </subcellularLocation>
</comment>
<organism evidence="10 11">
    <name type="scientific">Acinetobacter pollinis</name>
    <dbReference type="NCBI Taxonomy" id="2605270"/>
    <lineage>
        <taxon>Bacteria</taxon>
        <taxon>Pseudomonadati</taxon>
        <taxon>Pseudomonadota</taxon>
        <taxon>Gammaproteobacteria</taxon>
        <taxon>Moraxellales</taxon>
        <taxon>Moraxellaceae</taxon>
        <taxon>Acinetobacter</taxon>
    </lineage>
</organism>
<protein>
    <submittedName>
        <fullName evidence="10">EamA family transporter RarD</fullName>
    </submittedName>
</protein>
<evidence type="ECO:0000256" key="5">
    <source>
        <dbReference type="ARBA" id="ARBA00022692"/>
    </source>
</evidence>
<evidence type="ECO:0000259" key="9">
    <source>
        <dbReference type="Pfam" id="PF00892"/>
    </source>
</evidence>
<dbReference type="InterPro" id="IPR037185">
    <property type="entry name" value="EmrE-like"/>
</dbReference>
<feature type="transmembrane region" description="Helical" evidence="8">
    <location>
        <begin position="5"/>
        <end position="22"/>
    </location>
</feature>